<proteinExistence type="predicted"/>
<dbReference type="PANTHER" id="PTHR31348:SF2">
    <property type="entry name" value="EID1-LIKE F-BOX PROTEIN 1"/>
    <property type="match status" value="1"/>
</dbReference>
<dbReference type="OrthoDB" id="1881056at2759"/>
<dbReference type="AlphaFoldDB" id="A0A9D4Z792"/>
<dbReference type="InterPro" id="IPR040267">
    <property type="entry name" value="EID1-like"/>
</dbReference>
<keyword evidence="2" id="KW-1185">Reference proteome</keyword>
<dbReference type="Proteomes" id="UP000886520">
    <property type="component" value="Chromosome 22"/>
</dbReference>
<dbReference type="EMBL" id="JABFUD020000022">
    <property type="protein sequence ID" value="KAI5062306.1"/>
    <property type="molecule type" value="Genomic_DNA"/>
</dbReference>
<dbReference type="PANTHER" id="PTHR31348">
    <property type="entry name" value="EID1-LIKE F-BOX PROTEIN 2-RELATED"/>
    <property type="match status" value="1"/>
</dbReference>
<reference evidence="1" key="1">
    <citation type="submission" date="2021-01" db="EMBL/GenBank/DDBJ databases">
        <title>Adiantum capillus-veneris genome.</title>
        <authorList>
            <person name="Fang Y."/>
            <person name="Liao Q."/>
        </authorList>
    </citation>
    <scope>NUCLEOTIDE SEQUENCE</scope>
    <source>
        <strain evidence="1">H3</strain>
        <tissue evidence="1">Leaf</tissue>
    </source>
</reference>
<gene>
    <name evidence="1" type="ORF">GOP47_0022845</name>
</gene>
<comment type="caution">
    <text evidence="1">The sequence shown here is derived from an EMBL/GenBank/DDBJ whole genome shotgun (WGS) entry which is preliminary data.</text>
</comment>
<name>A0A9D4Z792_ADICA</name>
<organism evidence="1 2">
    <name type="scientific">Adiantum capillus-veneris</name>
    <name type="common">Maidenhair fern</name>
    <dbReference type="NCBI Taxonomy" id="13818"/>
    <lineage>
        <taxon>Eukaryota</taxon>
        <taxon>Viridiplantae</taxon>
        <taxon>Streptophyta</taxon>
        <taxon>Embryophyta</taxon>
        <taxon>Tracheophyta</taxon>
        <taxon>Polypodiopsida</taxon>
        <taxon>Polypodiidae</taxon>
        <taxon>Polypodiales</taxon>
        <taxon>Pteridineae</taxon>
        <taxon>Pteridaceae</taxon>
        <taxon>Vittarioideae</taxon>
        <taxon>Adiantum</taxon>
    </lineage>
</organism>
<protein>
    <submittedName>
        <fullName evidence="1">Uncharacterized protein</fullName>
    </submittedName>
</protein>
<sequence length="292" mass="33474">MHSHADSLSESLCPFPQFIFRHQHDGARKAAKPSVAEQIISILWLPLRRHLVKVELLWKRPPHPCIKQKAIPCSQKDRIGYLQNRSIQLVERVCRWFRDLAKRLWKEFCLSRAHRMVSDLRATARGIVEEEWNAIGKLMIYCAGCHESQHVCSKTVPGHFVRISRFSKTSGLSFLLPECRADVLYISDPCEHLGKNGEDDIGLFRGVFKSFSSSKTLKLLVGLSVKFEPNKICPYCYTSVWSLLNANMIPKSSHRRLGAHRDVEYFVCVNGHLYGRCSLLHLSDDEVSSEED</sequence>
<evidence type="ECO:0000313" key="2">
    <source>
        <dbReference type="Proteomes" id="UP000886520"/>
    </source>
</evidence>
<accession>A0A9D4Z792</accession>
<evidence type="ECO:0000313" key="1">
    <source>
        <dbReference type="EMBL" id="KAI5062306.1"/>
    </source>
</evidence>